<evidence type="ECO:0000313" key="1">
    <source>
        <dbReference type="EMBL" id="QIG72713.1"/>
    </source>
</evidence>
<name>A0A7S5UYU6_9CAUD</name>
<proteinExistence type="predicted"/>
<gene>
    <name evidence="1" type="ORF">EVB97_155</name>
</gene>
<dbReference type="EMBL" id="MN988525">
    <property type="protein sequence ID" value="QIG72713.1"/>
    <property type="molecule type" value="Genomic_DNA"/>
</dbReference>
<accession>A0A7S5UYU6</accession>
<sequence length="91" mass="10656">MTQTESFYLLVGQPVERNPKFKIWEYDNRPRLNFFKKKPSSDEIARILGINHATCNDETLLAIAKIHRTNNIVEIKDFSYILQEVGFSSHE</sequence>
<reference evidence="1 2" key="1">
    <citation type="submission" date="2020-01" db="EMBL/GenBank/DDBJ databases">
        <title>Patterns of diversity and host range of bacteriophage communities associated with bean-nodulatin bacteria.</title>
        <authorList>
            <person name="Vann Cauwenberghe J."/>
            <person name="Santamaria R.I."/>
            <person name="Bustos P."/>
            <person name="Juarez S."/>
            <person name="Gonzalez V."/>
        </authorList>
    </citation>
    <scope>NUCLEOTIDE SEQUENCE [LARGE SCALE GENOMIC DNA]</scope>
    <source>
        <strain evidence="2">RHph</strain>
    </source>
</reference>
<dbReference type="Proteomes" id="UP000655883">
    <property type="component" value="Segment"/>
</dbReference>
<evidence type="ECO:0000313" key="2">
    <source>
        <dbReference type="Proteomes" id="UP000655883"/>
    </source>
</evidence>
<keyword evidence="2" id="KW-1185">Reference proteome</keyword>
<organism evidence="1 2">
    <name type="scientific">Rhizobium phage RHph_Y65</name>
    <dbReference type="NCBI Taxonomy" id="2509785"/>
    <lineage>
        <taxon>Viruses</taxon>
        <taxon>Duplodnaviria</taxon>
        <taxon>Heunggongvirae</taxon>
        <taxon>Uroviricota</taxon>
        <taxon>Caudoviricetes</taxon>
        <taxon>Kleczkowskaviridae</taxon>
        <taxon>Cuauhnahuacvirus</taxon>
        <taxon>Cuauhnahuacvirus Y65</taxon>
    </lineage>
</organism>
<protein>
    <submittedName>
        <fullName evidence="1">Uncharacterized protein</fullName>
    </submittedName>
</protein>